<evidence type="ECO:0000313" key="7">
    <source>
        <dbReference type="Proteomes" id="UP000271162"/>
    </source>
</evidence>
<keyword evidence="4" id="KW-1133">Transmembrane helix</keyword>
<dbReference type="InterPro" id="IPR002919">
    <property type="entry name" value="TIL_dom"/>
</dbReference>
<dbReference type="SUPFAM" id="SSF57567">
    <property type="entry name" value="Serine protease inhibitors"/>
    <property type="match status" value="1"/>
</dbReference>
<dbReference type="PANTHER" id="PTHR23259">
    <property type="entry name" value="RIDDLE"/>
    <property type="match status" value="1"/>
</dbReference>
<feature type="transmembrane region" description="Helical" evidence="4">
    <location>
        <begin position="27"/>
        <end position="44"/>
    </location>
</feature>
<dbReference type="WBParaSite" id="NBR_0000761401-mRNA-1">
    <property type="protein sequence ID" value="NBR_0000761401-mRNA-1"/>
    <property type="gene ID" value="NBR_0000761401"/>
</dbReference>
<name>A0A0N4XXB7_NIPBR</name>
<keyword evidence="3" id="KW-1015">Disulfide bond</keyword>
<dbReference type="InterPro" id="IPR051368">
    <property type="entry name" value="SerProtInhib-TIL_Domain"/>
</dbReference>
<dbReference type="GO" id="GO:0004867">
    <property type="term" value="F:serine-type endopeptidase inhibitor activity"/>
    <property type="evidence" value="ECO:0007669"/>
    <property type="project" value="UniProtKB-KW"/>
</dbReference>
<evidence type="ECO:0000313" key="6">
    <source>
        <dbReference type="EMBL" id="VDL71204.1"/>
    </source>
</evidence>
<keyword evidence="4" id="KW-0812">Transmembrane</keyword>
<dbReference type="Proteomes" id="UP000271162">
    <property type="component" value="Unassembled WGS sequence"/>
</dbReference>
<dbReference type="OMA" id="EPKCNEP"/>
<dbReference type="EMBL" id="UYSL01019907">
    <property type="protein sequence ID" value="VDL71204.1"/>
    <property type="molecule type" value="Genomic_DNA"/>
</dbReference>
<reference evidence="8" key="1">
    <citation type="submission" date="2017-02" db="UniProtKB">
        <authorList>
            <consortium name="WormBaseParasite"/>
        </authorList>
    </citation>
    <scope>IDENTIFICATION</scope>
</reference>
<keyword evidence="2" id="KW-0722">Serine protease inhibitor</keyword>
<evidence type="ECO:0000256" key="2">
    <source>
        <dbReference type="ARBA" id="ARBA00022900"/>
    </source>
</evidence>
<dbReference type="Gene3D" id="2.10.25.10">
    <property type="entry name" value="Laminin"/>
    <property type="match status" value="1"/>
</dbReference>
<gene>
    <name evidence="6" type="ORF">NBR_LOCUS7615</name>
</gene>
<reference evidence="6 7" key="2">
    <citation type="submission" date="2018-11" db="EMBL/GenBank/DDBJ databases">
        <authorList>
            <consortium name="Pathogen Informatics"/>
        </authorList>
    </citation>
    <scope>NUCLEOTIDE SEQUENCE [LARGE SCALE GENOMIC DNA]</scope>
</reference>
<accession>A0A0N4XXB7</accession>
<feature type="domain" description="TIL" evidence="5">
    <location>
        <begin position="47"/>
        <end position="97"/>
    </location>
</feature>
<dbReference type="STRING" id="27835.A0A0N4XXB7"/>
<keyword evidence="4" id="KW-0472">Membrane</keyword>
<dbReference type="PANTHER" id="PTHR23259:SF70">
    <property type="entry name" value="ACCESSORY GLAND PROTEIN ACP62F-RELATED"/>
    <property type="match status" value="1"/>
</dbReference>
<evidence type="ECO:0000256" key="4">
    <source>
        <dbReference type="SAM" id="Phobius"/>
    </source>
</evidence>
<keyword evidence="1" id="KW-0646">Protease inhibitor</keyword>
<dbReference type="Pfam" id="PF01826">
    <property type="entry name" value="TIL"/>
    <property type="match status" value="1"/>
</dbReference>
<evidence type="ECO:0000313" key="8">
    <source>
        <dbReference type="WBParaSite" id="NBR_0000761401-mRNA-1"/>
    </source>
</evidence>
<dbReference type="CDD" id="cd19941">
    <property type="entry name" value="TIL"/>
    <property type="match status" value="1"/>
</dbReference>
<evidence type="ECO:0000256" key="1">
    <source>
        <dbReference type="ARBA" id="ARBA00022690"/>
    </source>
</evidence>
<proteinExistence type="predicted"/>
<evidence type="ECO:0000256" key="3">
    <source>
        <dbReference type="ARBA" id="ARBA00023157"/>
    </source>
</evidence>
<organism evidence="8">
    <name type="scientific">Nippostrongylus brasiliensis</name>
    <name type="common">Rat hookworm</name>
    <dbReference type="NCBI Taxonomy" id="27835"/>
    <lineage>
        <taxon>Eukaryota</taxon>
        <taxon>Metazoa</taxon>
        <taxon>Ecdysozoa</taxon>
        <taxon>Nematoda</taxon>
        <taxon>Chromadorea</taxon>
        <taxon>Rhabditida</taxon>
        <taxon>Rhabditina</taxon>
        <taxon>Rhabditomorpha</taxon>
        <taxon>Strongyloidea</taxon>
        <taxon>Heligmosomidae</taxon>
        <taxon>Nippostrongylus</taxon>
    </lineage>
</organism>
<keyword evidence="7" id="KW-1185">Reference proteome</keyword>
<evidence type="ECO:0000259" key="5">
    <source>
        <dbReference type="Pfam" id="PF01826"/>
    </source>
</evidence>
<dbReference type="InterPro" id="IPR036084">
    <property type="entry name" value="Ser_inhib-like_sf"/>
</dbReference>
<protein>
    <submittedName>
        <fullName evidence="8">TIL domain-containing protein</fullName>
    </submittedName>
</protein>
<dbReference type="AlphaFoldDB" id="A0A0N4XXB7"/>
<sequence length="102" mass="11014">MTDVTQSHLTNTKSRLHRRNTLAVDHALRNLIIFAFVVAVVYGAKTCGPNEEYTECGTPCEPKCNEPMPDICTMNCVVDVCQCKPGFKRGPNGCVAPGPGCA</sequence>